<dbReference type="GO" id="GO:0045944">
    <property type="term" value="P:positive regulation of transcription by RNA polymerase II"/>
    <property type="evidence" value="ECO:0007669"/>
    <property type="project" value="TreeGrafter"/>
</dbReference>
<evidence type="ECO:0000256" key="8">
    <source>
        <dbReference type="ARBA" id="ARBA00023242"/>
    </source>
</evidence>
<reference evidence="10 11" key="1">
    <citation type="journal article" date="2018" name="Nat. Ecol. Evol.">
        <title>Genomic signatures of mitonuclear coevolution across populations of Tigriopus californicus.</title>
        <authorList>
            <person name="Barreto F.S."/>
            <person name="Watson E.T."/>
            <person name="Lima T.G."/>
            <person name="Willett C.S."/>
            <person name="Edmands S."/>
            <person name="Li W."/>
            <person name="Burton R.S."/>
        </authorList>
    </citation>
    <scope>NUCLEOTIDE SEQUENCE [LARGE SCALE GENOMIC DNA]</scope>
    <source>
        <strain evidence="10 11">San Diego</strain>
    </source>
</reference>
<keyword evidence="3" id="KW-0862">Zinc</keyword>
<evidence type="ECO:0000256" key="7">
    <source>
        <dbReference type="ARBA" id="ARBA00023170"/>
    </source>
</evidence>
<evidence type="ECO:0000313" key="10">
    <source>
        <dbReference type="EMBL" id="TRY67865.1"/>
    </source>
</evidence>
<dbReference type="PROSITE" id="PS51030">
    <property type="entry name" value="NUCLEAR_REC_DBD_2"/>
    <property type="match status" value="1"/>
</dbReference>
<evidence type="ECO:0000256" key="4">
    <source>
        <dbReference type="ARBA" id="ARBA00023015"/>
    </source>
</evidence>
<evidence type="ECO:0000313" key="11">
    <source>
        <dbReference type="Proteomes" id="UP000318571"/>
    </source>
</evidence>
<keyword evidence="1" id="KW-0479">Metal-binding</keyword>
<keyword evidence="4" id="KW-0805">Transcription regulation</keyword>
<dbReference type="GO" id="GO:0008270">
    <property type="term" value="F:zinc ion binding"/>
    <property type="evidence" value="ECO:0007669"/>
    <property type="project" value="UniProtKB-KW"/>
</dbReference>
<dbReference type="OMA" id="WILSETE"/>
<gene>
    <name evidence="10" type="ORF">TCAL_13234</name>
</gene>
<keyword evidence="11" id="KW-1185">Reference proteome</keyword>
<dbReference type="PRINTS" id="PR00047">
    <property type="entry name" value="STROIDFINGER"/>
</dbReference>
<evidence type="ECO:0000256" key="6">
    <source>
        <dbReference type="ARBA" id="ARBA00023163"/>
    </source>
</evidence>
<dbReference type="STRING" id="6832.A0A553NR01"/>
<dbReference type="EMBL" id="VCGU01000011">
    <property type="protein sequence ID" value="TRY67865.1"/>
    <property type="molecule type" value="Genomic_DNA"/>
</dbReference>
<evidence type="ECO:0000256" key="1">
    <source>
        <dbReference type="ARBA" id="ARBA00022723"/>
    </source>
</evidence>
<evidence type="ECO:0000256" key="5">
    <source>
        <dbReference type="ARBA" id="ARBA00023125"/>
    </source>
</evidence>
<protein>
    <recommendedName>
        <fullName evidence="9">Nuclear receptor domain-containing protein</fullName>
    </recommendedName>
</protein>
<dbReference type="Proteomes" id="UP000318571">
    <property type="component" value="Chromosome 4"/>
</dbReference>
<dbReference type="InterPro" id="IPR050234">
    <property type="entry name" value="Nuclear_hormone_rcpt_NR1"/>
</dbReference>
<keyword evidence="2" id="KW-0863">Zinc-finger</keyword>
<accession>A0A553NR01</accession>
<dbReference type="InterPro" id="IPR035500">
    <property type="entry name" value="NHR-like_dom_sf"/>
</dbReference>
<dbReference type="PANTHER" id="PTHR24082">
    <property type="entry name" value="NUCLEAR HORMONE RECEPTOR"/>
    <property type="match status" value="1"/>
</dbReference>
<keyword evidence="5" id="KW-0238">DNA-binding</keyword>
<dbReference type="Gene3D" id="1.10.565.10">
    <property type="entry name" value="Retinoid X Receptor"/>
    <property type="match status" value="1"/>
</dbReference>
<proteinExistence type="predicted"/>
<keyword evidence="6" id="KW-0804">Transcription</keyword>
<sequence length="494" mass="56799">MESDMEVLTDFGDLDGLGILFQELEQSIQPGTTSEEQQVFDDQDLLTTLMNIPSEALAETIDCSGLDYQTQLKELGDLLKENGDKACPLIYDDALTLRSVEGPQPNQEVTSTSIIVEGNIDKICKVCGNVAGKHSYYGGQVCNSCRAFFRRSVVNESFDSFKCLENKNCTINSKSRKSCQYCRYQLCQKAGMKPKWILSETEINKRKRNGKQKDAAVVHEFKSELALQDKFGPDEMMNIQDRVNKVKEYTQNQWVRFYAKHKDYYTNSLRSTYHGDSMTFESLKKLEKFVHNICLGYYIDLVDGKPVSLDDARDLITGNTVLITTIAQSLYHNPQDVLQMKTQIFNLIEDNGSQDGVYLQEQKRIISHNGTLSPKGIHYSQVFVSPWAPTKALEDLHFKLTLKISQWMPRTHQKHPKDDVAFYLLLIIALFSSDFIELHKPKDVEEIQRQYLVMFYRYLKFQYGQRGLSLFADGLLMMSYARQAFEIRMQHLPL</sequence>
<dbReference type="SUPFAM" id="SSF48508">
    <property type="entry name" value="Nuclear receptor ligand-binding domain"/>
    <property type="match status" value="1"/>
</dbReference>
<dbReference type="GO" id="GO:0004879">
    <property type="term" value="F:nuclear receptor activity"/>
    <property type="evidence" value="ECO:0007669"/>
    <property type="project" value="TreeGrafter"/>
</dbReference>
<dbReference type="GO" id="GO:0030154">
    <property type="term" value="P:cell differentiation"/>
    <property type="evidence" value="ECO:0007669"/>
    <property type="project" value="TreeGrafter"/>
</dbReference>
<dbReference type="InterPro" id="IPR001628">
    <property type="entry name" value="Znf_hrmn_rcpt"/>
</dbReference>
<keyword evidence="7" id="KW-0675">Receptor</keyword>
<dbReference type="GO" id="GO:0000978">
    <property type="term" value="F:RNA polymerase II cis-regulatory region sequence-specific DNA binding"/>
    <property type="evidence" value="ECO:0007669"/>
    <property type="project" value="TreeGrafter"/>
</dbReference>
<evidence type="ECO:0000259" key="9">
    <source>
        <dbReference type="PROSITE" id="PS51030"/>
    </source>
</evidence>
<dbReference type="Gene3D" id="3.30.50.10">
    <property type="entry name" value="Erythroid Transcription Factor GATA-1, subunit A"/>
    <property type="match status" value="1"/>
</dbReference>
<evidence type="ECO:0000256" key="3">
    <source>
        <dbReference type="ARBA" id="ARBA00022833"/>
    </source>
</evidence>
<dbReference type="SUPFAM" id="SSF57716">
    <property type="entry name" value="Glucocorticoid receptor-like (DNA-binding domain)"/>
    <property type="match status" value="1"/>
</dbReference>
<feature type="domain" description="Nuclear receptor" evidence="9">
    <location>
        <begin position="121"/>
        <end position="199"/>
    </location>
</feature>
<dbReference type="AlphaFoldDB" id="A0A553NR01"/>
<dbReference type="Pfam" id="PF00105">
    <property type="entry name" value="zf-C4"/>
    <property type="match status" value="1"/>
</dbReference>
<dbReference type="PROSITE" id="PS00031">
    <property type="entry name" value="NUCLEAR_REC_DBD_1"/>
    <property type="match status" value="1"/>
</dbReference>
<evidence type="ECO:0000256" key="2">
    <source>
        <dbReference type="ARBA" id="ARBA00022771"/>
    </source>
</evidence>
<keyword evidence="8" id="KW-0539">Nucleus</keyword>
<dbReference type="GO" id="GO:0000122">
    <property type="term" value="P:negative regulation of transcription by RNA polymerase II"/>
    <property type="evidence" value="ECO:0007669"/>
    <property type="project" value="TreeGrafter"/>
</dbReference>
<dbReference type="PANTHER" id="PTHR24082:SF283">
    <property type="entry name" value="NUCLEAR HORMONE RECEPTOR HR96"/>
    <property type="match status" value="1"/>
</dbReference>
<organism evidence="10 11">
    <name type="scientific">Tigriopus californicus</name>
    <name type="common">Marine copepod</name>
    <dbReference type="NCBI Taxonomy" id="6832"/>
    <lineage>
        <taxon>Eukaryota</taxon>
        <taxon>Metazoa</taxon>
        <taxon>Ecdysozoa</taxon>
        <taxon>Arthropoda</taxon>
        <taxon>Crustacea</taxon>
        <taxon>Multicrustacea</taxon>
        <taxon>Hexanauplia</taxon>
        <taxon>Copepoda</taxon>
        <taxon>Harpacticoida</taxon>
        <taxon>Harpacticidae</taxon>
        <taxon>Tigriopus</taxon>
    </lineage>
</organism>
<name>A0A553NR01_TIGCA</name>
<dbReference type="InterPro" id="IPR013088">
    <property type="entry name" value="Znf_NHR/GATA"/>
</dbReference>
<comment type="caution">
    <text evidence="10">The sequence shown here is derived from an EMBL/GenBank/DDBJ whole genome shotgun (WGS) entry which is preliminary data.</text>
</comment>
<dbReference type="SMART" id="SM00399">
    <property type="entry name" value="ZnF_C4"/>
    <property type="match status" value="1"/>
</dbReference>